<evidence type="ECO:0000256" key="18">
    <source>
        <dbReference type="ARBA" id="ARBA00023235"/>
    </source>
</evidence>
<dbReference type="GO" id="GO:0006449">
    <property type="term" value="P:regulation of translational termination"/>
    <property type="evidence" value="ECO:0007669"/>
    <property type="project" value="TreeGrafter"/>
</dbReference>
<dbReference type="SUPFAM" id="SSF51366">
    <property type="entry name" value="Ribulose-phoshate binding barrel"/>
    <property type="match status" value="1"/>
</dbReference>
<dbReference type="CDD" id="cd00429">
    <property type="entry name" value="RPE"/>
    <property type="match status" value="1"/>
</dbReference>
<evidence type="ECO:0000256" key="22">
    <source>
        <dbReference type="ARBA" id="ARBA00030599"/>
    </source>
</evidence>
<feature type="region of interest" description="Disordered" evidence="26">
    <location>
        <begin position="826"/>
        <end position="894"/>
    </location>
</feature>
<dbReference type="GO" id="GO:0005506">
    <property type="term" value="F:iron ion binding"/>
    <property type="evidence" value="ECO:0007669"/>
    <property type="project" value="InterPro"/>
</dbReference>
<keyword evidence="13" id="KW-0479">Metal-binding</keyword>
<dbReference type="PROSITE" id="PS51471">
    <property type="entry name" value="FE2OG_OXY"/>
    <property type="match status" value="1"/>
</dbReference>
<evidence type="ECO:0000256" key="1">
    <source>
        <dbReference type="ARBA" id="ARBA00001782"/>
    </source>
</evidence>
<feature type="compositionally biased region" description="Acidic residues" evidence="26">
    <location>
        <begin position="833"/>
        <end position="843"/>
    </location>
</feature>
<keyword evidence="17" id="KW-0408">Iron</keyword>
<dbReference type="GO" id="GO:0010604">
    <property type="term" value="P:positive regulation of macromolecule metabolic process"/>
    <property type="evidence" value="ECO:0007669"/>
    <property type="project" value="UniProtKB-ARBA"/>
</dbReference>
<dbReference type="PANTHER" id="PTHR12117">
    <property type="entry name" value="HISTONE ACETYLTRANSFERASE COMPLEX"/>
    <property type="match status" value="1"/>
</dbReference>
<protein>
    <recommendedName>
        <fullName evidence="12">Ribulose-phosphate 3-epimerase</fullName>
        <ecNumber evidence="11">5.1.3.1</ecNumber>
    </recommendedName>
    <alternativeName>
        <fullName evidence="22">Pentose-5-phosphate 3-epimerase</fullName>
    </alternativeName>
    <alternativeName>
        <fullName evidence="21">RPE</fullName>
    </alternativeName>
    <alternativeName>
        <fullName evidence="25">uS12 prolyl 3,4-dihydroxylase</fullName>
    </alternativeName>
</protein>
<dbReference type="NCBIfam" id="NF004076">
    <property type="entry name" value="PRK05581.1-4"/>
    <property type="match status" value="1"/>
</dbReference>
<comment type="catalytic activity">
    <reaction evidence="1">
        <text>D-ribulose 5-phosphate = D-xylulose 5-phosphate</text>
        <dbReference type="Rhea" id="RHEA:13677"/>
        <dbReference type="ChEBI" id="CHEBI:57737"/>
        <dbReference type="ChEBI" id="CHEBI:58121"/>
        <dbReference type="EC" id="5.1.3.1"/>
    </reaction>
</comment>
<keyword evidence="15" id="KW-0223">Dioxygenase</keyword>
<evidence type="ECO:0000256" key="5">
    <source>
        <dbReference type="ARBA" id="ARBA00001954"/>
    </source>
</evidence>
<evidence type="ECO:0000256" key="6">
    <source>
        <dbReference type="ARBA" id="ARBA00001961"/>
    </source>
</evidence>
<dbReference type="GO" id="GO:0005634">
    <property type="term" value="C:nucleus"/>
    <property type="evidence" value="ECO:0007669"/>
    <property type="project" value="UniProtKB-SubCell"/>
</dbReference>
<accession>A0A8H4UGP4</accession>
<evidence type="ECO:0000256" key="2">
    <source>
        <dbReference type="ARBA" id="ARBA00001936"/>
    </source>
</evidence>
<comment type="similarity">
    <text evidence="9">Belongs to the TPA1 family.</text>
</comment>
<feature type="region of interest" description="Disordered" evidence="26">
    <location>
        <begin position="938"/>
        <end position="991"/>
    </location>
</feature>
<dbReference type="InterPro" id="IPR013785">
    <property type="entry name" value="Aldolase_TIM"/>
</dbReference>
<dbReference type="InterPro" id="IPR043044">
    <property type="entry name" value="TPA1/Ofd1_C"/>
</dbReference>
<evidence type="ECO:0000256" key="14">
    <source>
        <dbReference type="ARBA" id="ARBA00022896"/>
    </source>
</evidence>
<feature type="compositionally biased region" description="Acidic residues" evidence="26">
    <location>
        <begin position="973"/>
        <end position="991"/>
    </location>
</feature>
<dbReference type="InterPro" id="IPR005123">
    <property type="entry name" value="Oxoglu/Fe-dep_dioxygenase_dom"/>
</dbReference>
<comment type="cofactor">
    <cofactor evidence="2">
        <name>Mn(2+)</name>
        <dbReference type="ChEBI" id="CHEBI:29035"/>
    </cofactor>
</comment>
<evidence type="ECO:0000256" key="10">
    <source>
        <dbReference type="ARBA" id="ARBA00009541"/>
    </source>
</evidence>
<dbReference type="Pfam" id="PF00834">
    <property type="entry name" value="Ribul_P_3_epim"/>
    <property type="match status" value="1"/>
</dbReference>
<dbReference type="GO" id="GO:0004750">
    <property type="term" value="F:D-ribulose-phosphate 3-epimerase activity"/>
    <property type="evidence" value="ECO:0007669"/>
    <property type="project" value="UniProtKB-EC"/>
</dbReference>
<evidence type="ECO:0000256" key="3">
    <source>
        <dbReference type="ARBA" id="ARBA00001941"/>
    </source>
</evidence>
<comment type="cofactor">
    <cofactor evidence="4">
        <name>Zn(2+)</name>
        <dbReference type="ChEBI" id="CHEBI:29105"/>
    </cofactor>
</comment>
<dbReference type="InterPro" id="IPR039558">
    <property type="entry name" value="TPA1/OFD1_N"/>
</dbReference>
<comment type="cofactor">
    <cofactor evidence="5">
        <name>Fe(2+)</name>
        <dbReference type="ChEBI" id="CHEBI:29033"/>
    </cofactor>
</comment>
<dbReference type="InterPro" id="IPR000056">
    <property type="entry name" value="Ribul_P_3_epim-like"/>
</dbReference>
<evidence type="ECO:0000256" key="12">
    <source>
        <dbReference type="ARBA" id="ARBA00013920"/>
    </source>
</evidence>
<dbReference type="HAMAP" id="MF_02227">
    <property type="entry name" value="RPE"/>
    <property type="match status" value="1"/>
</dbReference>
<dbReference type="AlphaFoldDB" id="A0A8H4UGP4"/>
<dbReference type="EC" id="5.1.3.1" evidence="11"/>
<dbReference type="Proteomes" id="UP000635477">
    <property type="component" value="Unassembled WGS sequence"/>
</dbReference>
<dbReference type="Pfam" id="PF10637">
    <property type="entry name" value="Ofd1_CTDD"/>
    <property type="match status" value="1"/>
</dbReference>
<comment type="caution">
    <text evidence="28">The sequence shown here is derived from an EMBL/GenBank/DDBJ whole genome shotgun (WGS) entry which is preliminary data.</text>
</comment>
<dbReference type="GO" id="GO:0005975">
    <property type="term" value="P:carbohydrate metabolic process"/>
    <property type="evidence" value="ECO:0007669"/>
    <property type="project" value="InterPro"/>
</dbReference>
<evidence type="ECO:0000256" key="25">
    <source>
        <dbReference type="ARBA" id="ARBA00081607"/>
    </source>
</evidence>
<comment type="pathway">
    <text evidence="8">Carbohydrate degradation; pentose phosphate pathway; D-xylulose 5-phosphate from D-ribulose 5-phosphate (non-oxidative stage): step 1/1.</text>
</comment>
<keyword evidence="19" id="KW-0539">Nucleus</keyword>
<comment type="subcellular location">
    <subcellularLocation>
        <location evidence="7">Nucleus</location>
    </subcellularLocation>
</comment>
<evidence type="ECO:0000256" key="9">
    <source>
        <dbReference type="ARBA" id="ARBA00007443"/>
    </source>
</evidence>
<evidence type="ECO:0000256" key="23">
    <source>
        <dbReference type="ARBA" id="ARBA00047444"/>
    </source>
</evidence>
<dbReference type="PROSITE" id="PS01086">
    <property type="entry name" value="RIBUL_P_3_EPIMER_2"/>
    <property type="match status" value="1"/>
</dbReference>
<evidence type="ECO:0000256" key="19">
    <source>
        <dbReference type="ARBA" id="ARBA00023242"/>
    </source>
</evidence>
<evidence type="ECO:0000256" key="13">
    <source>
        <dbReference type="ARBA" id="ARBA00022723"/>
    </source>
</evidence>
<dbReference type="GO" id="GO:0006098">
    <property type="term" value="P:pentose-phosphate shunt"/>
    <property type="evidence" value="ECO:0007669"/>
    <property type="project" value="UniProtKB-UniPathway"/>
</dbReference>
<dbReference type="Gene3D" id="2.60.120.620">
    <property type="entry name" value="q2cbj1_9rhob like domain"/>
    <property type="match status" value="1"/>
</dbReference>
<feature type="compositionally biased region" description="Basic and acidic residues" evidence="26">
    <location>
        <begin position="844"/>
        <end position="853"/>
    </location>
</feature>
<gene>
    <name evidence="28" type="ORF">FZEAL_7006</name>
</gene>
<evidence type="ECO:0000256" key="16">
    <source>
        <dbReference type="ARBA" id="ARBA00023002"/>
    </source>
</evidence>
<dbReference type="GO" id="GO:0005737">
    <property type="term" value="C:cytoplasm"/>
    <property type="evidence" value="ECO:0007669"/>
    <property type="project" value="TreeGrafter"/>
</dbReference>
<keyword evidence="16" id="KW-0560">Oxidoreductase</keyword>
<dbReference type="GO" id="GO:0031418">
    <property type="term" value="F:L-ascorbic acid binding"/>
    <property type="evidence" value="ECO:0007669"/>
    <property type="project" value="UniProtKB-KW"/>
</dbReference>
<proteinExistence type="inferred from homology"/>
<dbReference type="Gene3D" id="3.20.20.70">
    <property type="entry name" value="Aldolase class I"/>
    <property type="match status" value="1"/>
</dbReference>
<comment type="catalytic activity">
    <reaction evidence="23">
        <text>[ribosomal protein uS12]-L-proline + 2-oxoglutarate + O2 = [ribosomal protein uS12]-(3S)-3-hydroxy-L-proline + succinate + CO2</text>
        <dbReference type="Rhea" id="RHEA:54156"/>
        <dbReference type="Rhea" id="RHEA-COMP:13816"/>
        <dbReference type="Rhea" id="RHEA-COMP:13818"/>
        <dbReference type="ChEBI" id="CHEBI:15379"/>
        <dbReference type="ChEBI" id="CHEBI:16526"/>
        <dbReference type="ChEBI" id="CHEBI:16810"/>
        <dbReference type="ChEBI" id="CHEBI:30031"/>
        <dbReference type="ChEBI" id="CHEBI:50342"/>
        <dbReference type="ChEBI" id="CHEBI:85428"/>
    </reaction>
</comment>
<evidence type="ECO:0000313" key="28">
    <source>
        <dbReference type="EMBL" id="KAF4976290.1"/>
    </source>
</evidence>
<dbReference type="UniPathway" id="UPA00115">
    <property type="reaction ID" value="UER00411"/>
</dbReference>
<evidence type="ECO:0000256" key="17">
    <source>
        <dbReference type="ARBA" id="ARBA00023004"/>
    </source>
</evidence>
<dbReference type="FunFam" id="2.60.120.620:FF:000014">
    <property type="entry name" value="Prolyl 3,4-dihydroxylase TPA1"/>
    <property type="match status" value="1"/>
</dbReference>
<keyword evidence="29" id="KW-1185">Reference proteome</keyword>
<comment type="similarity">
    <text evidence="10">Belongs to the ribulose-phosphate 3-epimerase family.</text>
</comment>
<dbReference type="InterPro" id="IPR011060">
    <property type="entry name" value="RibuloseP-bd_barrel"/>
</dbReference>
<keyword evidence="14" id="KW-0847">Vitamin C</keyword>
<reference evidence="28" key="2">
    <citation type="submission" date="2020-05" db="EMBL/GenBank/DDBJ databases">
        <authorList>
            <person name="Kim H.-S."/>
            <person name="Proctor R.H."/>
            <person name="Brown D.W."/>
        </authorList>
    </citation>
    <scope>NUCLEOTIDE SEQUENCE</scope>
    <source>
        <strain evidence="28">NRRL 22465</strain>
    </source>
</reference>
<dbReference type="EMBL" id="JABEYC010000552">
    <property type="protein sequence ID" value="KAF4976290.1"/>
    <property type="molecule type" value="Genomic_DNA"/>
</dbReference>
<dbReference type="InterPro" id="IPR019601">
    <property type="entry name" value="Oxoglutarate/Fe-dep_Oase_C"/>
</dbReference>
<reference evidence="28" key="1">
    <citation type="journal article" date="2020" name="BMC Genomics">
        <title>Correction to: Identification and distribution of gene clusters required for synthesis of sphingolipid metabolism inhibitors in diverse species of the filamentous fungus Fusarium.</title>
        <authorList>
            <person name="Kim H.S."/>
            <person name="Lohmar J.M."/>
            <person name="Busman M."/>
            <person name="Brown D.W."/>
            <person name="Naumann T.A."/>
            <person name="Divon H.H."/>
            <person name="Lysoe E."/>
            <person name="Uhlig S."/>
            <person name="Proctor R.H."/>
        </authorList>
    </citation>
    <scope>NUCLEOTIDE SEQUENCE</scope>
    <source>
        <strain evidence="28">NRRL 22465</strain>
    </source>
</reference>
<evidence type="ECO:0000259" key="27">
    <source>
        <dbReference type="PROSITE" id="PS51471"/>
    </source>
</evidence>
<feature type="compositionally biased region" description="Basic residues" evidence="26">
    <location>
        <begin position="854"/>
        <end position="863"/>
    </location>
</feature>
<evidence type="ECO:0000256" key="21">
    <source>
        <dbReference type="ARBA" id="ARBA00029933"/>
    </source>
</evidence>
<keyword evidence="18" id="KW-0413">Isomerase</keyword>
<dbReference type="PROSITE" id="PS01085">
    <property type="entry name" value="RIBUL_P_3_EPIMER_1"/>
    <property type="match status" value="1"/>
</dbReference>
<feature type="compositionally biased region" description="Basic and acidic residues" evidence="26">
    <location>
        <begin position="864"/>
        <end position="876"/>
    </location>
</feature>
<dbReference type="GO" id="GO:0009896">
    <property type="term" value="P:positive regulation of catabolic process"/>
    <property type="evidence" value="ECO:0007669"/>
    <property type="project" value="UniProtKB-ARBA"/>
</dbReference>
<dbReference type="Pfam" id="PF13661">
    <property type="entry name" value="2OG-FeII_Oxy_4"/>
    <property type="match status" value="1"/>
</dbReference>
<dbReference type="FunFam" id="3.20.20.70:FF:000130">
    <property type="entry name" value="Ribulose-phosphate 3-epimerase"/>
    <property type="match status" value="1"/>
</dbReference>
<evidence type="ECO:0000256" key="26">
    <source>
        <dbReference type="SAM" id="MobiDB-lite"/>
    </source>
</evidence>
<comment type="cofactor">
    <cofactor evidence="3">
        <name>Co(2+)</name>
        <dbReference type="ChEBI" id="CHEBI:48828"/>
    </cofactor>
</comment>
<dbReference type="Gene3D" id="3.60.130.20">
    <property type="entry name" value="Oxoglutarate/iron-dependent oxygenase, C-terminal degradation domain"/>
    <property type="match status" value="1"/>
</dbReference>
<dbReference type="InterPro" id="IPR051842">
    <property type="entry name" value="uS12_prolyl_hydroxylase"/>
</dbReference>
<evidence type="ECO:0000256" key="7">
    <source>
        <dbReference type="ARBA" id="ARBA00004123"/>
    </source>
</evidence>
<organism evidence="28 29">
    <name type="scientific">Fusarium zealandicum</name>
    <dbReference type="NCBI Taxonomy" id="1053134"/>
    <lineage>
        <taxon>Eukaryota</taxon>
        <taxon>Fungi</taxon>
        <taxon>Dikarya</taxon>
        <taxon>Ascomycota</taxon>
        <taxon>Pezizomycotina</taxon>
        <taxon>Sordariomycetes</taxon>
        <taxon>Hypocreomycetidae</taxon>
        <taxon>Hypocreales</taxon>
        <taxon>Nectriaceae</taxon>
        <taxon>Fusarium</taxon>
        <taxon>Fusarium staphyleae species complex</taxon>
    </lineage>
</organism>
<evidence type="ECO:0000256" key="8">
    <source>
        <dbReference type="ARBA" id="ARBA00005016"/>
    </source>
</evidence>
<dbReference type="PANTHER" id="PTHR12117:SF0">
    <property type="entry name" value="PROLYL 3-HYDROXYLASE OGFOD1"/>
    <property type="match status" value="1"/>
</dbReference>
<dbReference type="InterPro" id="IPR006620">
    <property type="entry name" value="Pro_4_hyd_alph"/>
</dbReference>
<evidence type="ECO:0000256" key="24">
    <source>
        <dbReference type="ARBA" id="ARBA00051966"/>
    </source>
</evidence>
<dbReference type="OrthoDB" id="430522at2759"/>
<keyword evidence="20" id="KW-0170">Cobalt</keyword>
<dbReference type="InterPro" id="IPR026019">
    <property type="entry name" value="Ribul_P_3_epim"/>
</dbReference>
<evidence type="ECO:0000256" key="20">
    <source>
        <dbReference type="ARBA" id="ARBA00023285"/>
    </source>
</evidence>
<feature type="compositionally biased region" description="Acidic residues" evidence="26">
    <location>
        <begin position="950"/>
        <end position="965"/>
    </location>
</feature>
<comment type="cofactor">
    <cofactor evidence="6">
        <name>L-ascorbate</name>
        <dbReference type="ChEBI" id="CHEBI:38290"/>
    </cofactor>
</comment>
<sequence>MAPKTIIAPSILSADFAQLGHDCARTIEQGADWLHVDIMDGHFVPNITFGPPVVAKIRGHVDQPTEAHGKGTFDCHMMIAEPKKWVKEFKKAGCNLYCFHYEAAFSSAAESPEDTTDEKTDPKALIRYIHDCDLLAGIAIKPDTSVDVLWDILENSEQKERPDMVLIMTVHPGFGGQKFMASELPKVQALREKYPELNIEVDGGLGPGTIDQAADAGANVIVAGSAVFGAKDPSEVISLLRKSVDDRKAKKVSARVARRKGKEFSEPPSNGSIFGARIFIDWRRQPIFAPRTFRLEYMNRNPPPRTIPRQQVNCAIHDEEKGDSPRRCFCGSCKEVQALCASPIPPPISPPQARRASTYFATTALSAETAKERFRAGLFDQKVLDSYTEQYAESAPYKHAVINGLVDDSLLRSVRSEIKANVEFTPKETDIYKIHQSGDLANLDGLDDESLGKLPSLLKLRDAVYSESFRNYVSHITNCGPLSGRKTDMAINIYTPGCYLLCHDDVIGSRRVSYILYLVDPDTPWKPEWGGALRLFPIQEIKNKEGEVAKTPLPDVTKVIPPAWNQLSFFAVQPGESFHDVEEVYHAETKEQLEKEGGRVRMAISGWFHIPQIGEEGYIKGEEERNAKNSGLMQLQGNPAQYDMPQPQPIQVDRSQSSPEGFDEADLEFLLKYISPNYLVPDALDQISEHFNEVFEVTLPDILSKKFAQRLRDYVEAEEKKPAQEDTATIERTSSWRVSKPPHKYRYMYQQPSGPDQLRTSQEESPITELLDIFLPSRQFRQWLQMATDTTIESADLLARRFRRGLDYTLATGHEGKARVEINLGFTPTPGWGDDENDEDEAEAEQKAKDKKVNGKGKGKAKAVAKEEEPAPKEADEVGGQEIFMSGDDDADEDAAVYKTGGDEDNILFFQAASWNKMTIVLRDSGALKFIKYISKSAKGDRWDVSGAFEIEEQDDDDDDGEENAGEGPAPVESEEEFQGFSPEDAESDSD</sequence>
<evidence type="ECO:0000256" key="11">
    <source>
        <dbReference type="ARBA" id="ARBA00013188"/>
    </source>
</evidence>
<feature type="domain" description="Fe2OG dioxygenase" evidence="27">
    <location>
        <begin position="485"/>
        <end position="610"/>
    </location>
</feature>
<name>A0A8H4UGP4_9HYPO</name>
<evidence type="ECO:0000256" key="4">
    <source>
        <dbReference type="ARBA" id="ARBA00001947"/>
    </source>
</evidence>
<evidence type="ECO:0000313" key="29">
    <source>
        <dbReference type="Proteomes" id="UP000635477"/>
    </source>
</evidence>
<evidence type="ECO:0000256" key="15">
    <source>
        <dbReference type="ARBA" id="ARBA00022964"/>
    </source>
</evidence>
<comment type="catalytic activity">
    <reaction evidence="24">
        <text>[ribosomal protein uS12]-(3S)-3-hydroxy-L-proline + 2-oxoglutarate + O2 = [ribosomal protein uS12]-(3S)-3,4-dihydroxy-L-proline + succinate + CO2</text>
        <dbReference type="Rhea" id="RHEA:54160"/>
        <dbReference type="Rhea" id="RHEA-COMP:13817"/>
        <dbReference type="Rhea" id="RHEA-COMP:13818"/>
        <dbReference type="ChEBI" id="CHEBI:15379"/>
        <dbReference type="ChEBI" id="CHEBI:16526"/>
        <dbReference type="ChEBI" id="CHEBI:16810"/>
        <dbReference type="ChEBI" id="CHEBI:30031"/>
        <dbReference type="ChEBI" id="CHEBI:85428"/>
        <dbReference type="ChEBI" id="CHEBI:138052"/>
    </reaction>
</comment>
<dbReference type="SMART" id="SM00702">
    <property type="entry name" value="P4Hc"/>
    <property type="match status" value="1"/>
</dbReference>
<dbReference type="GO" id="GO:0031543">
    <property type="term" value="F:peptidyl-proline dioxygenase activity"/>
    <property type="evidence" value="ECO:0007669"/>
    <property type="project" value="TreeGrafter"/>
</dbReference>